<dbReference type="EMBL" id="BT054729">
    <property type="protein sequence ID" value="ACL53336.1"/>
    <property type="molecule type" value="mRNA"/>
</dbReference>
<dbReference type="AlphaFoldDB" id="B7ZZI7"/>
<protein>
    <submittedName>
        <fullName evidence="2">Uncharacterized protein</fullName>
    </submittedName>
</protein>
<accession>B7ZZI7</accession>
<reference evidence="2" key="2">
    <citation type="submission" date="2012-06" db="EMBL/GenBank/DDBJ databases">
        <authorList>
            <person name="Yu Y."/>
            <person name="Currie J."/>
            <person name="Lomeli R."/>
            <person name="Angelova A."/>
            <person name="Collura K."/>
            <person name="Wissotski M."/>
            <person name="Campos D."/>
            <person name="Kudrna D."/>
            <person name="Golser W."/>
            <person name="Ashely E."/>
            <person name="Descour A."/>
            <person name="Fernandes J."/>
            <person name="Soderlund C."/>
            <person name="Walbot V."/>
        </authorList>
    </citation>
    <scope>NUCLEOTIDE SEQUENCE</scope>
    <source>
        <strain evidence="2">B73</strain>
    </source>
</reference>
<proteinExistence type="evidence at transcript level"/>
<evidence type="ECO:0000256" key="1">
    <source>
        <dbReference type="SAM" id="MobiDB-lite"/>
    </source>
</evidence>
<name>B7ZZI7_MAIZE</name>
<evidence type="ECO:0000313" key="2">
    <source>
        <dbReference type="EMBL" id="ACL53336.1"/>
    </source>
</evidence>
<feature type="compositionally biased region" description="Low complexity" evidence="1">
    <location>
        <begin position="83"/>
        <end position="92"/>
    </location>
</feature>
<feature type="region of interest" description="Disordered" evidence="1">
    <location>
        <begin position="72"/>
        <end position="92"/>
    </location>
</feature>
<reference evidence="2" key="1">
    <citation type="journal article" date="2009" name="PLoS Genet.">
        <title>Sequencing, mapping, and analysis of 27,455 maize full-length cDNAs.</title>
        <authorList>
            <person name="Soderlund C."/>
            <person name="Descour A."/>
            <person name="Kudrna D."/>
            <person name="Bomhoff M."/>
            <person name="Boyd L."/>
            <person name="Currie J."/>
            <person name="Angelova A."/>
            <person name="Collura K."/>
            <person name="Wissotski M."/>
            <person name="Ashley E."/>
            <person name="Morrow D."/>
            <person name="Fernandes J."/>
            <person name="Walbot V."/>
            <person name="Yu Y."/>
        </authorList>
    </citation>
    <scope>NUCLEOTIDE SEQUENCE</scope>
    <source>
        <strain evidence="2">B73</strain>
    </source>
</reference>
<sequence length="92" mass="10603">MGAKLWYRSCPAVSHISNLTVSSFTARVCEKKAAPMVDSWNSTNWPFTNRRTRLDLPAPTSPRRTWAGYNRTEQRKQARVSVRRVAVQRNKP</sequence>
<organism evidence="2">
    <name type="scientific">Zea mays</name>
    <name type="common">Maize</name>
    <dbReference type="NCBI Taxonomy" id="4577"/>
    <lineage>
        <taxon>Eukaryota</taxon>
        <taxon>Viridiplantae</taxon>
        <taxon>Streptophyta</taxon>
        <taxon>Embryophyta</taxon>
        <taxon>Tracheophyta</taxon>
        <taxon>Spermatophyta</taxon>
        <taxon>Magnoliopsida</taxon>
        <taxon>Liliopsida</taxon>
        <taxon>Poales</taxon>
        <taxon>Poaceae</taxon>
        <taxon>PACMAD clade</taxon>
        <taxon>Panicoideae</taxon>
        <taxon>Andropogonodae</taxon>
        <taxon>Andropogoneae</taxon>
        <taxon>Tripsacinae</taxon>
        <taxon>Zea</taxon>
    </lineage>
</organism>